<evidence type="ECO:0000256" key="2">
    <source>
        <dbReference type="SAM" id="Phobius"/>
    </source>
</evidence>
<keyword evidence="2" id="KW-1133">Transmembrane helix</keyword>
<dbReference type="PATRIC" id="fig|1280954.3.peg.106"/>
<sequence>MDPSDPPRPAATPEPEPVTAAPPPPPVAPVAPPEKRPLLKRLFGISLWGALKLLGLCILTGFFVMAANFDPGNPDFNLAEALRAILRQSFAALGWAITNFWQPALAGALVVLPVWVIWRVVSLPWRK</sequence>
<gene>
    <name evidence="3" type="ORF">HPO_00505</name>
</gene>
<dbReference type="AlphaFoldDB" id="A0A062VQ86"/>
<reference evidence="3 4" key="1">
    <citation type="journal article" date="2014" name="Antonie Van Leeuwenhoek">
        <title>Hyphomonas beringensis sp. nov. and Hyphomonas chukchiensis sp. nov., isolated from surface seawater of the Bering Sea and Chukchi Sea.</title>
        <authorList>
            <person name="Li C."/>
            <person name="Lai Q."/>
            <person name="Li G."/>
            <person name="Dong C."/>
            <person name="Wang J."/>
            <person name="Liao Y."/>
            <person name="Shao Z."/>
        </authorList>
    </citation>
    <scope>NUCLEOTIDE SEQUENCE [LARGE SCALE GENOMIC DNA]</scope>
    <source>
        <strain evidence="3 4">PS728</strain>
    </source>
</reference>
<dbReference type="STRING" id="1280954.HPO_00505"/>
<name>A0A062VQ86_9PROT</name>
<organism evidence="3 4">
    <name type="scientific">Hyphomonas polymorpha PS728</name>
    <dbReference type="NCBI Taxonomy" id="1280954"/>
    <lineage>
        <taxon>Bacteria</taxon>
        <taxon>Pseudomonadati</taxon>
        <taxon>Pseudomonadota</taxon>
        <taxon>Alphaproteobacteria</taxon>
        <taxon>Hyphomonadales</taxon>
        <taxon>Hyphomonadaceae</taxon>
        <taxon>Hyphomonas</taxon>
    </lineage>
</organism>
<proteinExistence type="predicted"/>
<evidence type="ECO:0000313" key="3">
    <source>
        <dbReference type="EMBL" id="KDA00464.1"/>
    </source>
</evidence>
<evidence type="ECO:0000313" key="4">
    <source>
        <dbReference type="Proteomes" id="UP000027100"/>
    </source>
</evidence>
<keyword evidence="2" id="KW-0472">Membrane</keyword>
<evidence type="ECO:0000256" key="1">
    <source>
        <dbReference type="SAM" id="MobiDB-lite"/>
    </source>
</evidence>
<dbReference type="Proteomes" id="UP000027100">
    <property type="component" value="Unassembled WGS sequence"/>
</dbReference>
<keyword evidence="4" id="KW-1185">Reference proteome</keyword>
<dbReference type="EMBL" id="ARYM01000001">
    <property type="protein sequence ID" value="KDA00464.1"/>
    <property type="molecule type" value="Genomic_DNA"/>
</dbReference>
<keyword evidence="2" id="KW-0812">Transmembrane</keyword>
<dbReference type="eggNOG" id="ENOG50302S6">
    <property type="taxonomic scope" value="Bacteria"/>
</dbReference>
<feature type="region of interest" description="Disordered" evidence="1">
    <location>
        <begin position="1"/>
        <end position="31"/>
    </location>
</feature>
<comment type="caution">
    <text evidence="3">The sequence shown here is derived from an EMBL/GenBank/DDBJ whole genome shotgun (WGS) entry which is preliminary data.</text>
</comment>
<accession>A0A062VQ86</accession>
<feature type="transmembrane region" description="Helical" evidence="2">
    <location>
        <begin position="100"/>
        <end position="121"/>
    </location>
</feature>
<feature type="transmembrane region" description="Helical" evidence="2">
    <location>
        <begin position="45"/>
        <end position="67"/>
    </location>
</feature>
<protein>
    <submittedName>
        <fullName evidence="3">Uncharacterized protein</fullName>
    </submittedName>
</protein>